<protein>
    <recommendedName>
        <fullName evidence="6">Vacuolar protein sorting-associated protein 45</fullName>
    </recommendedName>
</protein>
<dbReference type="Gene3D" id="1.25.40.60">
    <property type="match status" value="1"/>
</dbReference>
<dbReference type="Gene3D" id="3.40.50.2060">
    <property type="match status" value="1"/>
</dbReference>
<keyword evidence="3" id="KW-0813">Transport</keyword>
<dbReference type="GO" id="GO:0016192">
    <property type="term" value="P:vesicle-mediated transport"/>
    <property type="evidence" value="ECO:0007669"/>
    <property type="project" value="InterPro"/>
</dbReference>
<reference evidence="8" key="1">
    <citation type="submission" date="2018-08" db="EMBL/GenBank/DDBJ databases">
        <authorList>
            <person name="Cornetti L."/>
        </authorList>
    </citation>
    <scope>NUCLEOTIDE SEQUENCE</scope>
    <source>
        <strain evidence="8">CH-H-2</strain>
    </source>
</reference>
<keyword evidence="4" id="KW-0653">Protein transport</keyword>
<sequence>MNVLLAVRMYISKMIQDSGPGMKVLLMDRETIGIVSVAYAQSEILQKEVYLFEQIDKSGHGPVMKHLKCVVFLRPSQENIQLLASELKCPRYGVYYIYFSGIISKAAVKVLAESDEQEVVREIQEFYADYYAVGPHLFSLNLEKPIHGMEWNPNCLQRSVQGVLSILLSLKKNPTIRYQNFSTLARRLAENIRDTVLKESSLFHFQRGESNPLLLILDRRYDPITPLLNQWTYQAMVHELLTIKNNRVSLVGVPGAPKDMSEVLLSAEQDEFYASNMYLNFGDIGQTIKSLMDDFQAKAKSHQKVESIADMKAFVENYPQFKKMSGAVTKHVTLVGELSRLVTQHNLLEISEAEQELVCQEEHSQSLQKIRRFLGSDQIRDLDAARLVFLYAIRYNKHPHKDITSLVELLRRRGTPERLIDAVDAMVRYSSTGETINSSLLTTKDVTKITEKIFKGLKGVENVFTQHTPVLKDIMDSLLKGRLSEEAFPNIGSDTSSSRLIQDIVIFVIGGVTHEESFTVHQFCRTNSGVRIALGGTCIHNSQSFIADVEAATKYSTAGNSKYPSTVTTTGSGRHAKLT</sequence>
<name>A0A4Y7NGG9_9CRUS</name>
<dbReference type="AlphaFoldDB" id="A0A4Y7NGG9"/>
<accession>A0A4Y7NGG9</accession>
<dbReference type="GO" id="GO:0012505">
    <property type="term" value="C:endomembrane system"/>
    <property type="evidence" value="ECO:0007669"/>
    <property type="project" value="UniProtKB-SubCell"/>
</dbReference>
<dbReference type="InterPro" id="IPR043127">
    <property type="entry name" value="Sec-1-like_dom3a"/>
</dbReference>
<dbReference type="InterPro" id="IPR043154">
    <property type="entry name" value="Sec-1-like_dom1"/>
</dbReference>
<dbReference type="SUPFAM" id="SSF56815">
    <property type="entry name" value="Sec1/munc18-like (SM) proteins"/>
    <property type="match status" value="1"/>
</dbReference>
<dbReference type="PIRSF" id="PIRSF005715">
    <property type="entry name" value="VPS45_Sec1"/>
    <property type="match status" value="1"/>
</dbReference>
<evidence type="ECO:0000313" key="8">
    <source>
        <dbReference type="EMBL" id="SVE92300.1"/>
    </source>
</evidence>
<dbReference type="InterPro" id="IPR001619">
    <property type="entry name" value="Sec1-like"/>
</dbReference>
<dbReference type="GO" id="GO:0015031">
    <property type="term" value="P:protein transport"/>
    <property type="evidence" value="ECO:0007669"/>
    <property type="project" value="UniProtKB-KW"/>
</dbReference>
<comment type="subcellular location">
    <subcellularLocation>
        <location evidence="1">Endomembrane system</location>
        <topology evidence="1">Peripheral membrane protein</topology>
    </subcellularLocation>
</comment>
<dbReference type="InterPro" id="IPR027482">
    <property type="entry name" value="Sec1-like_dom2"/>
</dbReference>
<evidence type="ECO:0000256" key="6">
    <source>
        <dbReference type="ARBA" id="ARBA00073001"/>
    </source>
</evidence>
<dbReference type="PANTHER" id="PTHR11679">
    <property type="entry name" value="VESICLE PROTEIN SORTING-ASSOCIATED"/>
    <property type="match status" value="1"/>
</dbReference>
<gene>
    <name evidence="8" type="primary">EOG090X03QA</name>
</gene>
<evidence type="ECO:0000256" key="4">
    <source>
        <dbReference type="ARBA" id="ARBA00022927"/>
    </source>
</evidence>
<evidence type="ECO:0000256" key="2">
    <source>
        <dbReference type="ARBA" id="ARBA00009884"/>
    </source>
</evidence>
<evidence type="ECO:0000256" key="3">
    <source>
        <dbReference type="ARBA" id="ARBA00022448"/>
    </source>
</evidence>
<feature type="compositionally biased region" description="Polar residues" evidence="7">
    <location>
        <begin position="558"/>
        <end position="572"/>
    </location>
</feature>
<evidence type="ECO:0000256" key="5">
    <source>
        <dbReference type="ARBA" id="ARBA00023136"/>
    </source>
</evidence>
<dbReference type="Pfam" id="PF00995">
    <property type="entry name" value="Sec1"/>
    <property type="match status" value="1"/>
</dbReference>
<dbReference type="GO" id="GO:0031410">
    <property type="term" value="C:cytoplasmic vesicle"/>
    <property type="evidence" value="ECO:0007669"/>
    <property type="project" value="UniProtKB-ARBA"/>
</dbReference>
<organism evidence="8">
    <name type="scientific">Megafenestra aurita</name>
    <dbReference type="NCBI Taxonomy" id="2291010"/>
    <lineage>
        <taxon>Eukaryota</taxon>
        <taxon>Metazoa</taxon>
        <taxon>Ecdysozoa</taxon>
        <taxon>Arthropoda</taxon>
        <taxon>Crustacea</taxon>
        <taxon>Branchiopoda</taxon>
        <taxon>Diplostraca</taxon>
        <taxon>Cladocera</taxon>
        <taxon>Anomopoda</taxon>
        <taxon>Daphniidae</taxon>
        <taxon>Megafenestra</taxon>
    </lineage>
</organism>
<dbReference type="Gene3D" id="3.90.830.10">
    <property type="entry name" value="Syntaxin Binding Protein 1, Chain A, domain 2"/>
    <property type="match status" value="1"/>
</dbReference>
<dbReference type="InterPro" id="IPR036045">
    <property type="entry name" value="Sec1-like_sf"/>
</dbReference>
<keyword evidence="5" id="KW-0472">Membrane</keyword>
<dbReference type="Gene3D" id="3.40.50.1910">
    <property type="match status" value="1"/>
</dbReference>
<evidence type="ECO:0000256" key="7">
    <source>
        <dbReference type="SAM" id="MobiDB-lite"/>
    </source>
</evidence>
<comment type="similarity">
    <text evidence="2">Belongs to the STXBP/unc-18/SEC1 family.</text>
</comment>
<dbReference type="EMBL" id="LR022681">
    <property type="protein sequence ID" value="SVE92300.1"/>
    <property type="molecule type" value="mRNA"/>
</dbReference>
<feature type="region of interest" description="Disordered" evidence="7">
    <location>
        <begin position="558"/>
        <end position="579"/>
    </location>
</feature>
<dbReference type="FunFam" id="3.90.830.10:FF:000002">
    <property type="entry name" value="Vacuolar protein sorting-associated protein 45"/>
    <property type="match status" value="1"/>
</dbReference>
<evidence type="ECO:0000256" key="1">
    <source>
        <dbReference type="ARBA" id="ARBA00004184"/>
    </source>
</evidence>
<proteinExistence type="evidence at transcript level"/>